<reference evidence="5" key="1">
    <citation type="submission" date="2016-09" db="EMBL/GenBank/DDBJ databases">
        <authorList>
            <person name="Jeantristanb JTB J.-T."/>
            <person name="Ricardo R."/>
        </authorList>
    </citation>
    <scope>NUCLEOTIDE SEQUENCE [LARGE SCALE GENOMIC DNA]</scope>
</reference>
<evidence type="ECO:0000313" key="4">
    <source>
        <dbReference type="EMBL" id="SCV68202.1"/>
    </source>
</evidence>
<accession>A0A238F248</accession>
<feature type="region of interest" description="Disordered" evidence="2">
    <location>
        <begin position="296"/>
        <end position="357"/>
    </location>
</feature>
<gene>
    <name evidence="4" type="ORF">BQ2448_323</name>
</gene>
<evidence type="ECO:0000256" key="2">
    <source>
        <dbReference type="SAM" id="MobiDB-lite"/>
    </source>
</evidence>
<dbReference type="GO" id="GO:0005737">
    <property type="term" value="C:cytoplasm"/>
    <property type="evidence" value="ECO:0007669"/>
    <property type="project" value="TreeGrafter"/>
</dbReference>
<organism evidence="4 5">
    <name type="scientific">Microbotryum intermedium</name>
    <dbReference type="NCBI Taxonomy" id="269621"/>
    <lineage>
        <taxon>Eukaryota</taxon>
        <taxon>Fungi</taxon>
        <taxon>Dikarya</taxon>
        <taxon>Basidiomycota</taxon>
        <taxon>Pucciniomycotina</taxon>
        <taxon>Microbotryomycetes</taxon>
        <taxon>Microbotryales</taxon>
        <taxon>Microbotryaceae</taxon>
        <taxon>Microbotryum</taxon>
    </lineage>
</organism>
<dbReference type="InterPro" id="IPR036956">
    <property type="entry name" value="Impact_N_sf"/>
</dbReference>
<dbReference type="OrthoDB" id="69641at2759"/>
<evidence type="ECO:0000259" key="3">
    <source>
        <dbReference type="Pfam" id="PF01205"/>
    </source>
</evidence>
<evidence type="ECO:0000313" key="5">
    <source>
        <dbReference type="Proteomes" id="UP000198372"/>
    </source>
</evidence>
<feature type="compositionally biased region" description="Low complexity" evidence="2">
    <location>
        <begin position="1"/>
        <end position="25"/>
    </location>
</feature>
<feature type="compositionally biased region" description="Basic and acidic residues" evidence="2">
    <location>
        <begin position="296"/>
        <end position="311"/>
    </location>
</feature>
<proteinExistence type="inferred from homology"/>
<feature type="domain" description="Impact N-terminal" evidence="3">
    <location>
        <begin position="75"/>
        <end position="176"/>
    </location>
</feature>
<dbReference type="GO" id="GO:0006446">
    <property type="term" value="P:regulation of translational initiation"/>
    <property type="evidence" value="ECO:0007669"/>
    <property type="project" value="TreeGrafter"/>
</dbReference>
<dbReference type="InterPro" id="IPR020568">
    <property type="entry name" value="Ribosomal_Su5_D2-typ_SF"/>
</dbReference>
<dbReference type="InterPro" id="IPR001498">
    <property type="entry name" value="Impact_N"/>
</dbReference>
<dbReference type="STRING" id="269621.A0A238F248"/>
<evidence type="ECO:0000256" key="1">
    <source>
        <dbReference type="ARBA" id="ARBA00007665"/>
    </source>
</evidence>
<feature type="region of interest" description="Disordered" evidence="2">
    <location>
        <begin position="1"/>
        <end position="43"/>
    </location>
</feature>
<dbReference type="AlphaFoldDB" id="A0A238F248"/>
<dbReference type="SUPFAM" id="SSF54211">
    <property type="entry name" value="Ribosomal protein S5 domain 2-like"/>
    <property type="match status" value="1"/>
</dbReference>
<feature type="compositionally biased region" description="Acidic residues" evidence="2">
    <location>
        <begin position="338"/>
        <end position="349"/>
    </location>
</feature>
<dbReference type="PANTHER" id="PTHR16301:SF25">
    <property type="entry name" value="PROTEIN IMPACT"/>
    <property type="match status" value="1"/>
</dbReference>
<dbReference type="Pfam" id="PF01205">
    <property type="entry name" value="Impact_N"/>
    <property type="match status" value="1"/>
</dbReference>
<dbReference type="EMBL" id="FMSP01000003">
    <property type="protein sequence ID" value="SCV68202.1"/>
    <property type="molecule type" value="Genomic_DNA"/>
</dbReference>
<comment type="similarity">
    <text evidence="1">Belongs to the IMPACT family.</text>
</comment>
<protein>
    <submittedName>
        <fullName evidence="4">BQ2448_323 protein</fullName>
    </submittedName>
</protein>
<dbReference type="Proteomes" id="UP000198372">
    <property type="component" value="Unassembled WGS sequence"/>
</dbReference>
<dbReference type="GO" id="GO:0140469">
    <property type="term" value="P:GCN2-mediated signaling"/>
    <property type="evidence" value="ECO:0007669"/>
    <property type="project" value="TreeGrafter"/>
</dbReference>
<dbReference type="PANTHER" id="PTHR16301">
    <property type="entry name" value="IMPACT-RELATED"/>
    <property type="match status" value="1"/>
</dbReference>
<feature type="compositionally biased region" description="Acidic residues" evidence="2">
    <location>
        <begin position="312"/>
        <end position="326"/>
    </location>
</feature>
<name>A0A238F248_9BASI</name>
<keyword evidence="5" id="KW-1185">Reference proteome</keyword>
<sequence>MSKRTYSSTAIASTSTSHSASLSSTGPTTQRRPTDRRGTCPGDLSSWILCTTPSLKNPKPPLPFPILSSPPLTDRRSTFIAHAAPATSLPHIDVFHSHIRHLVSKAHPRPADHEMVGYRVMALRNGRNGLGGEEDWFVKSGGEDDGEKGGSRTIVGVLEKRGEIDVVVVVSRWYGGEWFPRCHSTQKRVVAHHRDRSATGIMLGPDRFRHISTVTTQALVALTSATALTQLLTQLHTLDDEISTLTQSSSSPLKPMRPDYSSLDLVKAQRLVMAREKRLELLRRKKEEEEREMQKELEEFIRDQGGEQRSMDEDEVLVLEVQEDDLPPLPDLPLDLTQDQDVDEGGESDEVLRENEE</sequence>
<dbReference type="InterPro" id="IPR023582">
    <property type="entry name" value="Impact"/>
</dbReference>
<dbReference type="Gene3D" id="3.30.230.30">
    <property type="entry name" value="Impact, N-terminal domain"/>
    <property type="match status" value="1"/>
</dbReference>